<name>A0A1H2W918_9FLAO</name>
<evidence type="ECO:0000256" key="9">
    <source>
        <dbReference type="ARBA" id="ARBA00023010"/>
    </source>
</evidence>
<evidence type="ECO:0000256" key="6">
    <source>
        <dbReference type="ARBA" id="ARBA00022692"/>
    </source>
</evidence>
<comment type="subcellular location">
    <subcellularLocation>
        <location evidence="1">Cell membrane</location>
        <topology evidence="1">Single-pass membrane protein</topology>
    </subcellularLocation>
</comment>
<dbReference type="InterPro" id="IPR003849">
    <property type="entry name" value="Preprotein_translocase_YajC"/>
</dbReference>
<evidence type="ECO:0000256" key="11">
    <source>
        <dbReference type="SAM" id="Phobius"/>
    </source>
</evidence>
<dbReference type="PANTHER" id="PTHR33909">
    <property type="entry name" value="SEC TRANSLOCON ACCESSORY COMPLEX SUBUNIT YAJC"/>
    <property type="match status" value="1"/>
</dbReference>
<dbReference type="Proteomes" id="UP000199595">
    <property type="component" value="Unassembled WGS sequence"/>
</dbReference>
<keyword evidence="5" id="KW-1003">Cell membrane</keyword>
<evidence type="ECO:0000256" key="5">
    <source>
        <dbReference type="ARBA" id="ARBA00022475"/>
    </source>
</evidence>
<evidence type="ECO:0000256" key="8">
    <source>
        <dbReference type="ARBA" id="ARBA00022989"/>
    </source>
</evidence>
<keyword evidence="7" id="KW-0653">Protein transport</keyword>
<keyword evidence="8 11" id="KW-1133">Transmembrane helix</keyword>
<evidence type="ECO:0000256" key="4">
    <source>
        <dbReference type="ARBA" id="ARBA00022448"/>
    </source>
</evidence>
<keyword evidence="4" id="KW-0813">Transport</keyword>
<keyword evidence="6 11" id="KW-0812">Transmembrane</keyword>
<organism evidence="12 13">
    <name type="scientific">Lutibacter oricola</name>
    <dbReference type="NCBI Taxonomy" id="762486"/>
    <lineage>
        <taxon>Bacteria</taxon>
        <taxon>Pseudomonadati</taxon>
        <taxon>Bacteroidota</taxon>
        <taxon>Flavobacteriia</taxon>
        <taxon>Flavobacteriales</taxon>
        <taxon>Flavobacteriaceae</taxon>
        <taxon>Lutibacter</taxon>
    </lineage>
</organism>
<evidence type="ECO:0000313" key="13">
    <source>
        <dbReference type="Proteomes" id="UP000199595"/>
    </source>
</evidence>
<dbReference type="Pfam" id="PF02699">
    <property type="entry name" value="YajC"/>
    <property type="match status" value="1"/>
</dbReference>
<proteinExistence type="inferred from homology"/>
<evidence type="ECO:0000256" key="3">
    <source>
        <dbReference type="ARBA" id="ARBA00014962"/>
    </source>
</evidence>
<feature type="transmembrane region" description="Helical" evidence="11">
    <location>
        <begin position="12"/>
        <end position="31"/>
    </location>
</feature>
<dbReference type="SMART" id="SM01323">
    <property type="entry name" value="YajC"/>
    <property type="match status" value="1"/>
</dbReference>
<reference evidence="12 13" key="1">
    <citation type="submission" date="2016-10" db="EMBL/GenBank/DDBJ databases">
        <authorList>
            <person name="de Groot N.N."/>
        </authorList>
    </citation>
    <scope>NUCLEOTIDE SEQUENCE [LARGE SCALE GENOMIC DNA]</scope>
    <source>
        <strain evidence="12 13">DSM 24956</strain>
    </source>
</reference>
<dbReference type="PRINTS" id="PR01853">
    <property type="entry name" value="YAJCTRNLCASE"/>
</dbReference>
<evidence type="ECO:0000256" key="2">
    <source>
        <dbReference type="ARBA" id="ARBA00006742"/>
    </source>
</evidence>
<comment type="similarity">
    <text evidence="2">Belongs to the YajC family.</text>
</comment>
<dbReference type="NCBIfam" id="TIGR00739">
    <property type="entry name" value="yajC"/>
    <property type="match status" value="1"/>
</dbReference>
<dbReference type="GO" id="GO:0005886">
    <property type="term" value="C:plasma membrane"/>
    <property type="evidence" value="ECO:0007669"/>
    <property type="project" value="UniProtKB-SubCell"/>
</dbReference>
<gene>
    <name evidence="12" type="ORF">SAMN05444411_102140</name>
</gene>
<evidence type="ECO:0000256" key="7">
    <source>
        <dbReference type="ARBA" id="ARBA00022927"/>
    </source>
</evidence>
<accession>A0A1H2W918</accession>
<dbReference type="PANTHER" id="PTHR33909:SF1">
    <property type="entry name" value="SEC TRANSLOCON ACCESSORY COMPLEX SUBUNIT YAJC"/>
    <property type="match status" value="1"/>
</dbReference>
<dbReference type="AlphaFoldDB" id="A0A1H2W918"/>
<dbReference type="STRING" id="762486.SAMN05444411_102140"/>
<dbReference type="EMBL" id="FNNJ01000002">
    <property type="protein sequence ID" value="SDW77080.1"/>
    <property type="molecule type" value="Genomic_DNA"/>
</dbReference>
<evidence type="ECO:0000256" key="10">
    <source>
        <dbReference type="ARBA" id="ARBA00023136"/>
    </source>
</evidence>
<keyword evidence="10 11" id="KW-0472">Membrane</keyword>
<evidence type="ECO:0000256" key="1">
    <source>
        <dbReference type="ARBA" id="ARBA00004162"/>
    </source>
</evidence>
<dbReference type="OrthoDB" id="9800132at2"/>
<sequence length="105" mass="11800">MFNTILLQMDTASLTGMLPFLLMFVVIYLFMIRPQMKKAKNEKKFQSELAKGAKVVTTSGIHGKVLDLVDSDNTVIIETGAGKIKFERSAISMDLSKKYLPKEKK</sequence>
<dbReference type="RefSeq" id="WP_090121906.1">
    <property type="nucleotide sequence ID" value="NZ_FNNJ01000002.1"/>
</dbReference>
<keyword evidence="13" id="KW-1185">Reference proteome</keyword>
<evidence type="ECO:0000313" key="12">
    <source>
        <dbReference type="EMBL" id="SDW77080.1"/>
    </source>
</evidence>
<protein>
    <recommendedName>
        <fullName evidence="3">Sec translocon accessory complex subunit YajC</fullName>
    </recommendedName>
</protein>
<dbReference type="GO" id="GO:0015031">
    <property type="term" value="P:protein transport"/>
    <property type="evidence" value="ECO:0007669"/>
    <property type="project" value="UniProtKB-KW"/>
</dbReference>
<keyword evidence="9" id="KW-0811">Translocation</keyword>